<dbReference type="InParanoid" id="A0A0D1XI51"/>
<evidence type="ECO:0000313" key="8">
    <source>
        <dbReference type="Proteomes" id="UP000053259"/>
    </source>
</evidence>
<gene>
    <name evidence="7" type="ORF">PV09_06788</name>
</gene>
<dbReference type="PANTHER" id="PTHR13234">
    <property type="entry name" value="GAMMA-INTERFERON INDUCIBLE LYSOSOMAL THIOL REDUCTASE GILT"/>
    <property type="match status" value="1"/>
</dbReference>
<organism evidence="7 8">
    <name type="scientific">Verruconis gallopava</name>
    <dbReference type="NCBI Taxonomy" id="253628"/>
    <lineage>
        <taxon>Eukaryota</taxon>
        <taxon>Fungi</taxon>
        <taxon>Dikarya</taxon>
        <taxon>Ascomycota</taxon>
        <taxon>Pezizomycotina</taxon>
        <taxon>Dothideomycetes</taxon>
        <taxon>Pleosporomycetidae</taxon>
        <taxon>Venturiales</taxon>
        <taxon>Sympoventuriaceae</taxon>
        <taxon>Verruconis</taxon>
    </lineage>
</organism>
<dbReference type="EMBL" id="KN847552">
    <property type="protein sequence ID" value="KIW01951.1"/>
    <property type="molecule type" value="Genomic_DNA"/>
</dbReference>
<evidence type="ECO:0000256" key="2">
    <source>
        <dbReference type="ARBA" id="ARBA00005679"/>
    </source>
</evidence>
<evidence type="ECO:0000256" key="5">
    <source>
        <dbReference type="ARBA" id="ARBA00023180"/>
    </source>
</evidence>
<sequence length="278" mass="31221">MNEKPSLLGELAEPPAVSPPRRIRRTRLSWVLRSLFTLALALLLVIGYAHFALEGDNQSPFKQEDKAYFDTVEASYTEWKVPLDVHIMSKCPDALYCLQELVVPAMSRVASKVNFTLSYIGTPTEPDDGVACMHGPGECLGNILELCAAYLYPDPKIYLGFTLCMSKQYPDIPSRELVHDCALEHGIAFEKLNECASRDEGAFGTGLLRSSVRHSSEVGVTMSCTIRLNESVRCIRDANEWKQCEKGSSADRLVSEINTLWKEKNAPRDDDWQRVFIR</sequence>
<proteinExistence type="inferred from homology"/>
<dbReference type="Pfam" id="PF03227">
    <property type="entry name" value="GILT"/>
    <property type="match status" value="1"/>
</dbReference>
<keyword evidence="3" id="KW-0964">Secreted</keyword>
<dbReference type="GO" id="GO:0005576">
    <property type="term" value="C:extracellular region"/>
    <property type="evidence" value="ECO:0007669"/>
    <property type="project" value="UniProtKB-SubCell"/>
</dbReference>
<dbReference type="GeneID" id="27314761"/>
<keyword evidence="6" id="KW-1133">Transmembrane helix</keyword>
<dbReference type="HOGENOM" id="CLU_072148_2_0_1"/>
<protein>
    <recommendedName>
        <fullName evidence="9">Gamma interferon inducible lysosomal thiol reductase</fullName>
    </recommendedName>
</protein>
<comment type="similarity">
    <text evidence="2">Belongs to the GILT family.</text>
</comment>
<feature type="transmembrane region" description="Helical" evidence="6">
    <location>
        <begin position="30"/>
        <end position="53"/>
    </location>
</feature>
<dbReference type="PANTHER" id="PTHR13234:SF8">
    <property type="entry name" value="GAMMA-INTERFERON-INDUCIBLE LYSOSOMAL THIOL REDUCTASE"/>
    <property type="match status" value="1"/>
</dbReference>
<accession>A0A0D1XI51</accession>
<dbReference type="InterPro" id="IPR004911">
    <property type="entry name" value="Interferon-induced_GILT"/>
</dbReference>
<dbReference type="STRING" id="253628.A0A0D1XI51"/>
<dbReference type="GO" id="GO:0016671">
    <property type="term" value="F:oxidoreductase activity, acting on a sulfur group of donors, disulfide as acceptor"/>
    <property type="evidence" value="ECO:0007669"/>
    <property type="project" value="InterPro"/>
</dbReference>
<evidence type="ECO:0008006" key="9">
    <source>
        <dbReference type="Google" id="ProtNLM"/>
    </source>
</evidence>
<dbReference type="Proteomes" id="UP000053259">
    <property type="component" value="Unassembled WGS sequence"/>
</dbReference>
<keyword evidence="6" id="KW-0472">Membrane</keyword>
<evidence type="ECO:0000256" key="6">
    <source>
        <dbReference type="SAM" id="Phobius"/>
    </source>
</evidence>
<evidence type="ECO:0000256" key="1">
    <source>
        <dbReference type="ARBA" id="ARBA00004613"/>
    </source>
</evidence>
<dbReference type="AlphaFoldDB" id="A0A0D1XI51"/>
<dbReference type="RefSeq" id="XP_016211820.1">
    <property type="nucleotide sequence ID" value="XM_016360481.1"/>
</dbReference>
<comment type="subcellular location">
    <subcellularLocation>
        <location evidence="1">Secreted</location>
    </subcellularLocation>
</comment>
<reference evidence="7 8" key="1">
    <citation type="submission" date="2015-01" db="EMBL/GenBank/DDBJ databases">
        <title>The Genome Sequence of Ochroconis gallopava CBS43764.</title>
        <authorList>
            <consortium name="The Broad Institute Genomics Platform"/>
            <person name="Cuomo C."/>
            <person name="de Hoog S."/>
            <person name="Gorbushina A."/>
            <person name="Stielow B."/>
            <person name="Teixiera M."/>
            <person name="Abouelleil A."/>
            <person name="Chapman S.B."/>
            <person name="Priest M."/>
            <person name="Young S.K."/>
            <person name="Wortman J."/>
            <person name="Nusbaum C."/>
            <person name="Birren B."/>
        </authorList>
    </citation>
    <scope>NUCLEOTIDE SEQUENCE [LARGE SCALE GENOMIC DNA]</scope>
    <source>
        <strain evidence="7 8">CBS 43764</strain>
    </source>
</reference>
<evidence type="ECO:0000256" key="3">
    <source>
        <dbReference type="ARBA" id="ARBA00022525"/>
    </source>
</evidence>
<keyword evidence="8" id="KW-1185">Reference proteome</keyword>
<keyword evidence="5" id="KW-0325">Glycoprotein</keyword>
<dbReference type="OrthoDB" id="958254at2759"/>
<keyword evidence="4" id="KW-0732">Signal</keyword>
<name>A0A0D1XI51_9PEZI</name>
<evidence type="ECO:0000313" key="7">
    <source>
        <dbReference type="EMBL" id="KIW01951.1"/>
    </source>
</evidence>
<evidence type="ECO:0000256" key="4">
    <source>
        <dbReference type="ARBA" id="ARBA00022729"/>
    </source>
</evidence>
<keyword evidence="6" id="KW-0812">Transmembrane</keyword>
<dbReference type="VEuPathDB" id="FungiDB:PV09_06788"/>